<dbReference type="Gene3D" id="3.30.420.40">
    <property type="match status" value="2"/>
</dbReference>
<gene>
    <name evidence="2" type="ORF">ABLG96_02670</name>
</gene>
<evidence type="ECO:0000313" key="2">
    <source>
        <dbReference type="EMBL" id="XCG64273.1"/>
    </source>
</evidence>
<organism evidence="2">
    <name type="scientific">Nakamurella sp. A5-74</name>
    <dbReference type="NCBI Taxonomy" id="3158264"/>
    <lineage>
        <taxon>Bacteria</taxon>
        <taxon>Bacillati</taxon>
        <taxon>Actinomycetota</taxon>
        <taxon>Actinomycetes</taxon>
        <taxon>Nakamurellales</taxon>
        <taxon>Nakamurellaceae</taxon>
        <taxon>Nakamurella</taxon>
    </lineage>
</organism>
<comment type="similarity">
    <text evidence="1">Belongs to the ROK (NagC/XylR) family.</text>
</comment>
<sequence>MNHPVNSAIHPRRVVGIDIGGTKIAAGVVAPDGSILDRRRRDTPRTGSGADVMHAVVALLQDIISQHTVEAIGLGVKGVVDTQRGVVLQDGDTLPGWGGTEVAAPVSAAFDLPVFVENDVRVTALAEAVLGAGAGHDRLLVASAGTGVGGGLVADRRVLHGPHGTTGEIAHLLVPGPGAIPCGCGRFDHLESISAGPAIAAEYVRRTGGSETLTLHQVADALAAGDLVAARTIKDAAEVFGRALAGLATALDVDAVVIGGGVAQLHEAFFVPAAAALRESVLQPLRELPVLPAALGTDAPVVGAAALTGLLG</sequence>
<dbReference type="Pfam" id="PF00480">
    <property type="entry name" value="ROK"/>
    <property type="match status" value="1"/>
</dbReference>
<dbReference type="InterPro" id="IPR000600">
    <property type="entry name" value="ROK"/>
</dbReference>
<dbReference type="PANTHER" id="PTHR18964:SF169">
    <property type="entry name" value="N-ACETYLMANNOSAMINE KINASE"/>
    <property type="match status" value="1"/>
</dbReference>
<reference evidence="2" key="1">
    <citation type="submission" date="2024-05" db="EMBL/GenBank/DDBJ databases">
        <authorList>
            <person name="Cai S.Y."/>
            <person name="Jin L.M."/>
            <person name="Li H.R."/>
        </authorList>
    </citation>
    <scope>NUCLEOTIDE SEQUENCE</scope>
    <source>
        <strain evidence="2">A5-74</strain>
    </source>
</reference>
<name>A0AAU8DRA0_9ACTN</name>
<dbReference type="PANTHER" id="PTHR18964">
    <property type="entry name" value="ROK (REPRESSOR, ORF, KINASE) FAMILY"/>
    <property type="match status" value="1"/>
</dbReference>
<evidence type="ECO:0000256" key="1">
    <source>
        <dbReference type="ARBA" id="ARBA00006479"/>
    </source>
</evidence>
<protein>
    <submittedName>
        <fullName evidence="2">ROK family protein</fullName>
    </submittedName>
</protein>
<proteinExistence type="inferred from homology"/>
<dbReference type="AlphaFoldDB" id="A0AAU8DRA0"/>
<accession>A0AAU8DRA0</accession>
<dbReference type="SUPFAM" id="SSF53067">
    <property type="entry name" value="Actin-like ATPase domain"/>
    <property type="match status" value="1"/>
</dbReference>
<dbReference type="InterPro" id="IPR043129">
    <property type="entry name" value="ATPase_NBD"/>
</dbReference>
<dbReference type="EMBL" id="CP159218">
    <property type="protein sequence ID" value="XCG64273.1"/>
    <property type="molecule type" value="Genomic_DNA"/>
</dbReference>
<dbReference type="RefSeq" id="WP_353649886.1">
    <property type="nucleotide sequence ID" value="NZ_CP159218.1"/>
</dbReference>